<evidence type="ECO:0000313" key="2">
    <source>
        <dbReference type="EMBL" id="ETI45727.1"/>
    </source>
</evidence>
<comment type="caution">
    <text evidence="2">The sequence shown here is derived from an EMBL/GenBank/DDBJ whole genome shotgun (WGS) entry which is preliminary data.</text>
</comment>
<evidence type="ECO:0000256" key="1">
    <source>
        <dbReference type="SAM" id="SignalP"/>
    </source>
</evidence>
<dbReference type="EMBL" id="ANIZ01001679">
    <property type="protein sequence ID" value="ETI45727.1"/>
    <property type="molecule type" value="Genomic_DNA"/>
</dbReference>
<name>V9F5U3_PHYNI</name>
<dbReference type="Gene3D" id="3.40.50.1820">
    <property type="entry name" value="alpha/beta hydrolase"/>
    <property type="match status" value="1"/>
</dbReference>
<gene>
    <name evidence="2" type="ORF">F443_09778</name>
</gene>
<keyword evidence="3" id="KW-1185">Reference proteome</keyword>
<feature type="signal peptide" evidence="1">
    <location>
        <begin position="1"/>
        <end position="25"/>
    </location>
</feature>
<dbReference type="AlphaFoldDB" id="V9F5U3"/>
<dbReference type="OrthoDB" id="113906at2759"/>
<protein>
    <submittedName>
        <fullName evidence="2">Uncharacterized protein</fullName>
    </submittedName>
</protein>
<organism evidence="2 3">
    <name type="scientific">Phytophthora nicotianae P1569</name>
    <dbReference type="NCBI Taxonomy" id="1317065"/>
    <lineage>
        <taxon>Eukaryota</taxon>
        <taxon>Sar</taxon>
        <taxon>Stramenopiles</taxon>
        <taxon>Oomycota</taxon>
        <taxon>Peronosporomycetes</taxon>
        <taxon>Peronosporales</taxon>
        <taxon>Peronosporaceae</taxon>
        <taxon>Phytophthora</taxon>
    </lineage>
</organism>
<evidence type="ECO:0000313" key="3">
    <source>
        <dbReference type="Proteomes" id="UP000018721"/>
    </source>
</evidence>
<accession>V9F5U3</accession>
<dbReference type="HOGENOM" id="CLU_028087_0_0_1"/>
<dbReference type="eggNOG" id="ENOG502SHSI">
    <property type="taxonomic scope" value="Eukaryota"/>
</dbReference>
<dbReference type="PANTHER" id="PTHR22538:SF1">
    <property type="entry name" value="VWFD DOMAIN-CONTAINING PROTEIN"/>
    <property type="match status" value="1"/>
</dbReference>
<reference evidence="2 3" key="1">
    <citation type="submission" date="2013-11" db="EMBL/GenBank/DDBJ databases">
        <title>The Genome Sequence of Phytophthora parasitica P1569.</title>
        <authorList>
            <consortium name="The Broad Institute Genomics Platform"/>
            <person name="Russ C."/>
            <person name="Tyler B."/>
            <person name="Panabieres F."/>
            <person name="Shan W."/>
            <person name="Tripathy S."/>
            <person name="Grunwald N."/>
            <person name="Machado M."/>
            <person name="Johnson C.S."/>
            <person name="Arredondo F."/>
            <person name="Hong C."/>
            <person name="Coffey M."/>
            <person name="Young S.K."/>
            <person name="Zeng Q."/>
            <person name="Gargeya S."/>
            <person name="Fitzgerald M."/>
            <person name="Abouelleil A."/>
            <person name="Alvarado L."/>
            <person name="Chapman S.B."/>
            <person name="Gainer-Dewar J."/>
            <person name="Goldberg J."/>
            <person name="Griggs A."/>
            <person name="Gujja S."/>
            <person name="Hansen M."/>
            <person name="Howarth C."/>
            <person name="Imamovic A."/>
            <person name="Ireland A."/>
            <person name="Larimer J."/>
            <person name="McCowan C."/>
            <person name="Murphy C."/>
            <person name="Pearson M."/>
            <person name="Poon T.W."/>
            <person name="Priest M."/>
            <person name="Roberts A."/>
            <person name="Saif S."/>
            <person name="Shea T."/>
            <person name="Sykes S."/>
            <person name="Wortman J."/>
            <person name="Nusbaum C."/>
            <person name="Birren B."/>
        </authorList>
    </citation>
    <scope>NUCLEOTIDE SEQUENCE [LARGE SCALE GENOMIC DNA]</scope>
    <source>
        <strain evidence="2 3">P1569</strain>
    </source>
</reference>
<keyword evidence="1" id="KW-0732">Signal</keyword>
<dbReference type="Proteomes" id="UP000018721">
    <property type="component" value="Unassembled WGS sequence"/>
</dbReference>
<dbReference type="InterPro" id="IPR029058">
    <property type="entry name" value="AB_hydrolase_fold"/>
</dbReference>
<sequence length="520" mass="55682">MVASCYYFAAMASLATLSQLHTTTATSVLPSIKLGFNVHRSTMAMYSFISFDIYVKPVVTGNDVIFDGKATFEQDGVTHNFYLIDGVPFHEVVTGSSDLTACLPVDNIPSVSDIFEAVASATPVSNVNTDQEISCNNGTWLSTTYAGEPYVLCTTEAEANGGNFIVYGEDLSVSFEFLSDEVNITKPVHSPSNCQAAPHDSVELSSLDLLYGITSKNSRRALTAEARTAHLASSTCACRGTSRPCLFFHGMDVTKDGAIVDEYSFFGDIKKHAPCCSSFHFAVLNTVGYEWYNDTLQQKACDAAMNVTTGRTDSEASEINDLIVVAHSMGNSMLAGALASGKCSIGRNVDWVALSGPMKGSMGSDFLYQVCGVDGNADTILSKFGGLIGQCPGTTTRRSLVYDGGVYCDTECSLRYAAARAMHKKYVTAGVCGTTSNGLLSKEYAGLLVGGLIIPHHSSNNDGIVELQSCVGDLDPSKFDTTYASTWYAAKLNHADTTFHNGDALFSSAQKPLKWFECLL</sequence>
<proteinExistence type="predicted"/>
<feature type="chain" id="PRO_5004774933" evidence="1">
    <location>
        <begin position="26"/>
        <end position="520"/>
    </location>
</feature>
<dbReference type="PANTHER" id="PTHR22538">
    <property type="entry name" value="CILIA- AND FLAGELLA-ASSOCIATED PROTEIN 74"/>
    <property type="match status" value="1"/>
</dbReference>